<reference evidence="1" key="1">
    <citation type="journal article" date="2023" name="Plant J.">
        <title>Genome sequences and population genomics provide insights into the demographic history, inbreeding, and mutation load of two 'living fossil' tree species of Dipteronia.</title>
        <authorList>
            <person name="Feng Y."/>
            <person name="Comes H.P."/>
            <person name="Chen J."/>
            <person name="Zhu S."/>
            <person name="Lu R."/>
            <person name="Zhang X."/>
            <person name="Li P."/>
            <person name="Qiu J."/>
            <person name="Olsen K.M."/>
            <person name="Qiu Y."/>
        </authorList>
    </citation>
    <scope>NUCLEOTIDE SEQUENCE</scope>
    <source>
        <strain evidence="1">NBL</strain>
    </source>
</reference>
<keyword evidence="2" id="KW-1185">Reference proteome</keyword>
<gene>
    <name evidence="1" type="ORF">Dsin_022002</name>
</gene>
<comment type="caution">
    <text evidence="1">The sequence shown here is derived from an EMBL/GenBank/DDBJ whole genome shotgun (WGS) entry which is preliminary data.</text>
</comment>
<evidence type="ECO:0000313" key="1">
    <source>
        <dbReference type="EMBL" id="KAK3198587.1"/>
    </source>
</evidence>
<evidence type="ECO:0000313" key="2">
    <source>
        <dbReference type="Proteomes" id="UP001281410"/>
    </source>
</evidence>
<dbReference type="EMBL" id="JANJYJ010000007">
    <property type="protein sequence ID" value="KAK3198587.1"/>
    <property type="molecule type" value="Genomic_DNA"/>
</dbReference>
<accession>A0AAE0A1J6</accession>
<name>A0AAE0A1J6_9ROSI</name>
<sequence>MSFVVSMLECKVLVQAPIIMHSSDNQDAEFKAFEILSRHMTAKHVSQNSLKKGRSQSCLLVDGPWKDSSVSRQTTYEYSLSSVLDKVAKKEENKASSGEGGGHEPLLVMEAHASSIFK</sequence>
<organism evidence="1 2">
    <name type="scientific">Dipteronia sinensis</name>
    <dbReference type="NCBI Taxonomy" id="43782"/>
    <lineage>
        <taxon>Eukaryota</taxon>
        <taxon>Viridiplantae</taxon>
        <taxon>Streptophyta</taxon>
        <taxon>Embryophyta</taxon>
        <taxon>Tracheophyta</taxon>
        <taxon>Spermatophyta</taxon>
        <taxon>Magnoliopsida</taxon>
        <taxon>eudicotyledons</taxon>
        <taxon>Gunneridae</taxon>
        <taxon>Pentapetalae</taxon>
        <taxon>rosids</taxon>
        <taxon>malvids</taxon>
        <taxon>Sapindales</taxon>
        <taxon>Sapindaceae</taxon>
        <taxon>Hippocastanoideae</taxon>
        <taxon>Acereae</taxon>
        <taxon>Dipteronia</taxon>
    </lineage>
</organism>
<dbReference type="AlphaFoldDB" id="A0AAE0A1J6"/>
<dbReference type="Proteomes" id="UP001281410">
    <property type="component" value="Unassembled WGS sequence"/>
</dbReference>
<protein>
    <submittedName>
        <fullName evidence="1">Uncharacterized protein</fullName>
    </submittedName>
</protein>
<proteinExistence type="predicted"/>